<dbReference type="InterPro" id="IPR037656">
    <property type="entry name" value="DUF5525"/>
</dbReference>
<feature type="compositionally biased region" description="Low complexity" evidence="1">
    <location>
        <begin position="1068"/>
        <end position="1082"/>
    </location>
</feature>
<feature type="compositionally biased region" description="Basic and acidic residues" evidence="1">
    <location>
        <begin position="801"/>
        <end position="814"/>
    </location>
</feature>
<organism evidence="2 3">
    <name type="scientific">Eublepharis macularius</name>
    <name type="common">Leopard gecko</name>
    <name type="synonym">Cyrtodactylus macularius</name>
    <dbReference type="NCBI Taxonomy" id="481883"/>
    <lineage>
        <taxon>Eukaryota</taxon>
        <taxon>Metazoa</taxon>
        <taxon>Chordata</taxon>
        <taxon>Craniata</taxon>
        <taxon>Vertebrata</taxon>
        <taxon>Euteleostomi</taxon>
        <taxon>Lepidosauria</taxon>
        <taxon>Squamata</taxon>
        <taxon>Bifurcata</taxon>
        <taxon>Gekkota</taxon>
        <taxon>Eublepharidae</taxon>
        <taxon>Eublepharinae</taxon>
        <taxon>Eublepharis</taxon>
    </lineage>
</organism>
<feature type="region of interest" description="Disordered" evidence="1">
    <location>
        <begin position="1063"/>
        <end position="1086"/>
    </location>
</feature>
<dbReference type="PANTHER" id="PTHR28422">
    <property type="entry name" value="SIMILAR TO HUMAN CHROMOSOME 15 OPEN READING FRAME 39"/>
    <property type="match status" value="1"/>
</dbReference>
<evidence type="ECO:0000313" key="2">
    <source>
        <dbReference type="Proteomes" id="UP001190640"/>
    </source>
</evidence>
<feature type="compositionally biased region" description="Low complexity" evidence="1">
    <location>
        <begin position="1145"/>
        <end position="1163"/>
    </location>
</feature>
<feature type="region of interest" description="Disordered" evidence="1">
    <location>
        <begin position="874"/>
        <end position="914"/>
    </location>
</feature>
<feature type="compositionally biased region" description="Basic and acidic residues" evidence="1">
    <location>
        <begin position="1"/>
        <end position="15"/>
    </location>
</feature>
<evidence type="ECO:0000256" key="1">
    <source>
        <dbReference type="SAM" id="MobiDB-lite"/>
    </source>
</evidence>
<dbReference type="Pfam" id="PF17663">
    <property type="entry name" value="DUF5525"/>
    <property type="match status" value="2"/>
</dbReference>
<feature type="compositionally biased region" description="Basic and acidic residues" evidence="1">
    <location>
        <begin position="671"/>
        <end position="680"/>
    </location>
</feature>
<dbReference type="CTD" id="101106884"/>
<dbReference type="RefSeq" id="XP_054858715.1">
    <property type="nucleotide sequence ID" value="XM_055002740.1"/>
</dbReference>
<sequence length="1562" mass="171526">MRRGPGESRDREPSSSRRRSNSGSGCNRTRRVHTGFAKGESGSRSRLHRSRDRLWELSTFFLEEPRVRFHLLPTGAFASTRESGFEPARPPGVIPNSPGEEDALARGAFSCAEGRIRTPAAAESLSFCISKTGDREGCIMAEKRHVEAAGAVVYSKLSRLETDPGHVLAASLCRSSVLPGHASDSHYSYKGTYFSYPLQCHETPEPSTHWSHAESYMRCADGAINHQLRPEKAHCMFHRHELEGLGTWIQNPSYDKNRDCMVGDTLATQEKWANYTGHADYIQQGWIQGYSMPHSARAPTGCPPLAVPKPVYRNHTYCADASCSPKGSVVSGTLAGSPSKRSADTEWAVPSSGHPVHASCGTAVPKKAPAAESGFLPLHQTWKDAVASFSPYHKAFENLQVAPSASLVGPNYPAGCNSQKSVPVEYARSPCKKAWSKLPPPASPLAAPQALIYQEGSSSCYPLPPYQLTSHEQILLYQQSVAEAENQKPLFASPACKSFNFPASEDPKLLSRSYFPSAPRNYYPGHLDGYYYRALGSPSVASPGLKTSRELESQQNSQPKAAFEQRNPVPSCSLTEKASRCGSLPSHKGAQDWHGADGAVKPASDSFQCQQAAPQNHAFPLPHPVERLPGCLNGYGQTQETIYGSGLCQMEKGHTREGGPSYAEKQSGVSSEDKKGDINIHKTPPSGTCIVVPDSPVASQDSCFKGDFLRARIPEGSGQRLQPSPEEERRDVKRADDPPPPSPPMPVIHNVFSLAPYREYLEGSVGSVQLLPSKEKSCKSAEGKSSPRPPSAGLSKMTEVLLDRGRETSGRKDQSGSCTTTEKESSDYAKPSKHYPACQHAPVSSQLGATGCASEPSKDDHVLDLSLKTEGSVDVPHVQRLAEKTEALERENGKRNGKDVKEGPAKGQEAIRDTNLTALQPPLRSSSGKNSNFQSSAAFLYKKFKILKSHAAGSGSAVQQNFFLFQSSSQIAILPNNSLQQGSEQAVTQQNSPPVWQSCQQVATQQNSLPVQQSCQQMATQQNSLPVQQSFRQMVTRQNSLPAPQVAQKKSAQPLQRKCLNIKQTDTSKLLPPTAPASSPALGEVSTSLPPSCESLTLQKSPKQYFTALHASVCSIISDSVSTSSPELLKEWLERAESEREPKQKAMGSAKAKNGSKASAAPKPSKSKEVWLAFKDMAVLLNQLLSQLETFLFTRNCPFPHVVRAGTIFIPIHVVKEKLFGNLSGPSVDHVLQDHKVELRPTTLSEEKLLRELELKSCTSRMLKLLALKQLPDIYPDLLDLYWHHCIKEQLGDPVEKIQDWDAEATQTEGSEAEEVTRCLQSTTHELGLGIRGKRKQGRKSESTPQGGSPAESHQAVDGPKSQGYSSSCKRNAALMETKGVSQEESASVVVRTKHFPLRSGAKRQFFQACRLSRTLQVKLSDRVARRTRSTSKGLHLRKSVVRIKFQNTLPETPGPPAHAGKKRKRPASLVLKSFQRGRTKGVRSSSLCPRYPELVGKRIRHLYEEKDKTEAWYQGVVLRVHKRHKDPLKTVYEVKYDSEPEWQYYLEILQDYKKGWLEVDE</sequence>
<feature type="region of interest" description="Disordered" evidence="1">
    <location>
        <begin position="776"/>
        <end position="836"/>
    </location>
</feature>
<feature type="compositionally biased region" description="Basic and acidic residues" evidence="1">
    <location>
        <begin position="726"/>
        <end position="737"/>
    </location>
</feature>
<gene>
    <name evidence="3" type="primary">C18H15orf39</name>
</gene>
<accession>A0AA97KHY4</accession>
<dbReference type="PANTHER" id="PTHR28422:SF1">
    <property type="entry name" value="SIMILAR TO HUMAN CHROMOSOME 15 OPEN READING FRAME 39"/>
    <property type="match status" value="1"/>
</dbReference>
<proteinExistence type="predicted"/>
<protein>
    <submittedName>
        <fullName evidence="3">Uncharacterized protein C15orf39 homolog isoform X1</fullName>
    </submittedName>
</protein>
<evidence type="ECO:0000313" key="3">
    <source>
        <dbReference type="RefSeq" id="XP_054858715.1"/>
    </source>
</evidence>
<feature type="region of interest" description="Disordered" evidence="1">
    <location>
        <begin position="1135"/>
        <end position="1163"/>
    </location>
</feature>
<feature type="region of interest" description="Disordered" evidence="1">
    <location>
        <begin position="713"/>
        <end position="748"/>
    </location>
</feature>
<feature type="compositionally biased region" description="Basic and acidic residues" evidence="1">
    <location>
        <begin position="880"/>
        <end position="912"/>
    </location>
</feature>
<feature type="region of interest" description="Disordered" evidence="1">
    <location>
        <begin position="1"/>
        <end position="48"/>
    </location>
</feature>
<dbReference type="Proteomes" id="UP001190640">
    <property type="component" value="Chromosome 18"/>
</dbReference>
<feature type="compositionally biased region" description="Basic and acidic residues" evidence="1">
    <location>
        <begin position="1135"/>
        <end position="1144"/>
    </location>
</feature>
<reference evidence="3" key="1">
    <citation type="submission" date="2025-08" db="UniProtKB">
        <authorList>
            <consortium name="RefSeq"/>
        </authorList>
    </citation>
    <scope>IDENTIFICATION</scope>
    <source>
        <tissue evidence="3">Blood</tissue>
    </source>
</reference>
<dbReference type="KEGG" id="emc:129345542"/>
<feature type="region of interest" description="Disordered" evidence="1">
    <location>
        <begin position="652"/>
        <end position="687"/>
    </location>
</feature>
<name>A0AA97KHY4_EUBMA</name>
<dbReference type="InterPro" id="IPR042567">
    <property type="entry name" value="SPIN/Ssty_sf"/>
</dbReference>
<feature type="region of interest" description="Disordered" evidence="1">
    <location>
        <begin position="542"/>
        <end position="606"/>
    </location>
</feature>
<dbReference type="GeneID" id="129345542"/>
<feature type="region of interest" description="Disordered" evidence="1">
    <location>
        <begin position="1330"/>
        <end position="1368"/>
    </location>
</feature>
<keyword evidence="2" id="KW-1185">Reference proteome</keyword>
<dbReference type="Gene3D" id="2.80.10.70">
    <property type="entry name" value="Spindlin/Ssty"/>
    <property type="match status" value="1"/>
</dbReference>